<dbReference type="RefSeq" id="WP_218616046.1">
    <property type="nucleotide sequence ID" value="NZ_JADQDK010000001.1"/>
</dbReference>
<keyword evidence="1" id="KW-0472">Membrane</keyword>
<dbReference type="Proteomes" id="UP000694287">
    <property type="component" value="Unassembled WGS sequence"/>
</dbReference>
<keyword evidence="1" id="KW-0812">Transmembrane</keyword>
<gene>
    <name evidence="2" type="ORF">I4I81_12255</name>
</gene>
<organism evidence="2 3">
    <name type="scientific">Pseudonocardia abyssalis</name>
    <dbReference type="NCBI Taxonomy" id="2792008"/>
    <lineage>
        <taxon>Bacteria</taxon>
        <taxon>Bacillati</taxon>
        <taxon>Actinomycetota</taxon>
        <taxon>Actinomycetes</taxon>
        <taxon>Pseudonocardiales</taxon>
        <taxon>Pseudonocardiaceae</taxon>
        <taxon>Pseudonocardia</taxon>
    </lineage>
</organism>
<dbReference type="EMBL" id="JADQDK010000001">
    <property type="protein sequence ID" value="MBW0135024.1"/>
    <property type="molecule type" value="Genomic_DNA"/>
</dbReference>
<reference evidence="2 3" key="1">
    <citation type="submission" date="2020-11" db="EMBL/GenBank/DDBJ databases">
        <title>Pseudonocardia abyssalis sp. nov. and Pseudonocardia oceani sp. nov., description and phylogenomic analysis of two novel actinomycetes isolated from the deep Southern Ocean.</title>
        <authorList>
            <person name="Parra J."/>
        </authorList>
    </citation>
    <scope>NUCLEOTIDE SEQUENCE [LARGE SCALE GENOMIC DNA]</scope>
    <source>
        <strain evidence="2 3">KRD-168</strain>
    </source>
</reference>
<sequence>MLDGLVVAVLGGLGALGALVGTGLSLIGLCCAGPALAAGGVAAVGTGAAGAAGGAGTHGWPFLATGVVLLAAAALLARHQTRRNRLAATVRRTCPSGR</sequence>
<feature type="transmembrane region" description="Helical" evidence="1">
    <location>
        <begin position="61"/>
        <end position="77"/>
    </location>
</feature>
<keyword evidence="3" id="KW-1185">Reference proteome</keyword>
<protein>
    <submittedName>
        <fullName evidence="2">Uncharacterized protein</fullName>
    </submittedName>
</protein>
<keyword evidence="1" id="KW-1133">Transmembrane helix</keyword>
<name>A0ABS6US00_9PSEU</name>
<comment type="caution">
    <text evidence="2">The sequence shown here is derived from an EMBL/GenBank/DDBJ whole genome shotgun (WGS) entry which is preliminary data.</text>
</comment>
<evidence type="ECO:0000313" key="2">
    <source>
        <dbReference type="EMBL" id="MBW0135024.1"/>
    </source>
</evidence>
<accession>A0ABS6US00</accession>
<evidence type="ECO:0000313" key="3">
    <source>
        <dbReference type="Proteomes" id="UP000694287"/>
    </source>
</evidence>
<evidence type="ECO:0000256" key="1">
    <source>
        <dbReference type="SAM" id="Phobius"/>
    </source>
</evidence>
<proteinExistence type="predicted"/>